<protein>
    <submittedName>
        <fullName evidence="3">Uncharacterized protein LOC103512753</fullName>
    </submittedName>
</protein>
<dbReference type="GeneID" id="103512753"/>
<dbReference type="PaxDb" id="121845-A0A1S3D6X6"/>
<keyword evidence="2" id="KW-1185">Reference proteome</keyword>
<evidence type="ECO:0000313" key="2">
    <source>
        <dbReference type="Proteomes" id="UP000079169"/>
    </source>
</evidence>
<dbReference type="RefSeq" id="XP_008475754.2">
    <property type="nucleotide sequence ID" value="XM_008477532.3"/>
</dbReference>
<accession>A0A1S3D6X6</accession>
<organism evidence="2 3">
    <name type="scientific">Diaphorina citri</name>
    <name type="common">Asian citrus psyllid</name>
    <dbReference type="NCBI Taxonomy" id="121845"/>
    <lineage>
        <taxon>Eukaryota</taxon>
        <taxon>Metazoa</taxon>
        <taxon>Ecdysozoa</taxon>
        <taxon>Arthropoda</taxon>
        <taxon>Hexapoda</taxon>
        <taxon>Insecta</taxon>
        <taxon>Pterygota</taxon>
        <taxon>Neoptera</taxon>
        <taxon>Paraneoptera</taxon>
        <taxon>Hemiptera</taxon>
        <taxon>Sternorrhyncha</taxon>
        <taxon>Psylloidea</taxon>
        <taxon>Psyllidae</taxon>
        <taxon>Diaphorininae</taxon>
        <taxon>Diaphorina</taxon>
    </lineage>
</organism>
<feature type="chain" id="PRO_5010302606" evidence="1">
    <location>
        <begin position="26"/>
        <end position="336"/>
    </location>
</feature>
<keyword evidence="1" id="KW-0732">Signal</keyword>
<evidence type="ECO:0000256" key="1">
    <source>
        <dbReference type="SAM" id="SignalP"/>
    </source>
</evidence>
<gene>
    <name evidence="3" type="primary">LOC103512753</name>
</gene>
<proteinExistence type="predicted"/>
<feature type="signal peptide" evidence="1">
    <location>
        <begin position="1"/>
        <end position="25"/>
    </location>
</feature>
<dbReference type="KEGG" id="dci:103512753"/>
<dbReference type="AlphaFoldDB" id="A0A1S3D6X6"/>
<reference evidence="3" key="1">
    <citation type="submission" date="2025-08" db="UniProtKB">
        <authorList>
            <consortium name="RefSeq"/>
        </authorList>
    </citation>
    <scope>IDENTIFICATION</scope>
</reference>
<sequence length="336" mass="39721">MNLRPSLHSPLALCLCLALLPFTCGKVRLRIKGGKGVVKATKFPTTTCLVRPKPTRTTTPECASISLFRYQHLVAANWTTTTTEWSEVSRLKKRIEDKHPRDSIIIDTLRTKFHLMTDKQRFKIEFGRFKRYIIKTGANGTRFLKQFLEISERNLQFEQRVFQIDQILKKWGIPRYKDIHHRFTYITPVNTPPLNYTPTEYYSKWMWFKTSVLDVRYSRFLHKFNNPVNLDDLNIQTTGAWFAAVENMPGYRHHARKFNLGLKHQRKINRTKLYFMKLAEMQRLNLTGDWRSFNGTLIPTSTIYMRYEQPDVMGAINRYFNDCSIGGPDDPWKRWL</sequence>
<name>A0A1S3D6X6_DIACI</name>
<evidence type="ECO:0000313" key="3">
    <source>
        <dbReference type="RefSeq" id="XP_008475754.2"/>
    </source>
</evidence>
<dbReference type="Proteomes" id="UP000079169">
    <property type="component" value="Unplaced"/>
</dbReference>